<keyword evidence="3" id="KW-1185">Reference proteome</keyword>
<dbReference type="PANTHER" id="PTHR23159:SF66">
    <property type="entry name" value="OS04G0158400 PROTEIN"/>
    <property type="match status" value="1"/>
</dbReference>
<accession>A0A0L0D7Z8</accession>
<dbReference type="EMBL" id="GL349450">
    <property type="protein sequence ID" value="KNC48191.1"/>
    <property type="molecule type" value="Genomic_DNA"/>
</dbReference>
<dbReference type="Gene3D" id="1.10.287.1490">
    <property type="match status" value="1"/>
</dbReference>
<dbReference type="GeneID" id="25563963"/>
<gene>
    <name evidence="2" type="ORF">AMSG_04420</name>
</gene>
<feature type="coiled-coil region" evidence="1">
    <location>
        <begin position="474"/>
        <end position="612"/>
    </location>
</feature>
<sequence length="808" mass="88706">MEARLQAQLVREKELRESLARELADAKIELAHAEGNLRLKVECDKLLMDVRTLSSEKQVVTEAAARAEAEAARLAEELAEKAHVLDLAREQNAKLVALVNETNAQRLAKNQDLITREDELETELHSYYATLKDREATINGLEEELAALNGVRDERDSLRVAVKDAERKIARMHERAEEAKTENERLTAAVATAREQLEPLARERDRARRELTSATRELKSVRARAASLESRFEVLQQEETKERAELASLLDEASSLREHYEDSIANYVVELEKLRQDVPLLEAEKAILQTKLAEFEADLVSEVARSGDDHAALLETRKALGEATTLNDSLLSQLRKANAEVERHTRLASRSKATISELRLEVARLEHEKLEAETAAASARAAADEAKALKDQALAKVTNLTTEYTAALDARNAAEHKINALRLELSLKSAESTTRDTDLGVLNTSISESRSALKSMHDMNISLERDVDAMASELAHRRDLLRDAESKVAELEAAVEAAEGRAAAAEATADAATTAAADAEAKAAADAASAERFAAKLDSAKAEAKALLEEKAVLVNQIAELEEAAASLQRTSQSALEVERLQSSVAFLEGEVAALESRNAELVATVDELTGERDDAVDLNSSYALEAEMGEPLDAAALRAQLREELDADFAQQRVAYEAQIEQLEASVSRLRADIETYQTSIDELVQESQAKAKEDEAELTHNKRQVREAMLEVEAVKADLSHTQTRLESEKIRVAEQLEAREELETQVAALREDLAAVDTLKAQLEATKSDLAMASKLRVEAQARALAVETELNSLKRTAAALETAS</sequence>
<feature type="coiled-coil region" evidence="1">
    <location>
        <begin position="2"/>
        <end position="105"/>
    </location>
</feature>
<proteinExistence type="predicted"/>
<feature type="coiled-coil region" evidence="1">
    <location>
        <begin position="654"/>
        <end position="688"/>
    </location>
</feature>
<dbReference type="RefSeq" id="XP_013758760.1">
    <property type="nucleotide sequence ID" value="XM_013903306.1"/>
</dbReference>
<evidence type="ECO:0000313" key="3">
    <source>
        <dbReference type="Proteomes" id="UP000054408"/>
    </source>
</evidence>
<evidence type="ECO:0000313" key="2">
    <source>
        <dbReference type="EMBL" id="KNC48191.1"/>
    </source>
</evidence>
<reference evidence="2 3" key="1">
    <citation type="submission" date="2010-05" db="EMBL/GenBank/DDBJ databases">
        <title>The Genome Sequence of Thecamonas trahens ATCC 50062.</title>
        <authorList>
            <consortium name="The Broad Institute Genome Sequencing Platform"/>
            <person name="Russ C."/>
            <person name="Cuomo C."/>
            <person name="Shea T."/>
            <person name="Young S.K."/>
            <person name="Zeng Q."/>
            <person name="Koehrsen M."/>
            <person name="Haas B."/>
            <person name="Borodovsky M."/>
            <person name="Guigo R."/>
            <person name="Alvarado L."/>
            <person name="Berlin A."/>
            <person name="Bochicchio J."/>
            <person name="Borenstein D."/>
            <person name="Chapman S."/>
            <person name="Chen Z."/>
            <person name="Freedman E."/>
            <person name="Gellesch M."/>
            <person name="Goldberg J."/>
            <person name="Griggs A."/>
            <person name="Gujja S."/>
            <person name="Heilman E."/>
            <person name="Heiman D."/>
            <person name="Hepburn T."/>
            <person name="Howarth C."/>
            <person name="Jen D."/>
            <person name="Larson L."/>
            <person name="Mehta T."/>
            <person name="Park D."/>
            <person name="Pearson M."/>
            <person name="Roberts A."/>
            <person name="Saif S."/>
            <person name="Shenoy N."/>
            <person name="Sisk P."/>
            <person name="Stolte C."/>
            <person name="Sykes S."/>
            <person name="Thomson T."/>
            <person name="Walk T."/>
            <person name="White J."/>
            <person name="Yandava C."/>
            <person name="Burger G."/>
            <person name="Gray M.W."/>
            <person name="Holland P.W.H."/>
            <person name="King N."/>
            <person name="Lang F.B.F."/>
            <person name="Roger A.J."/>
            <person name="Ruiz-Trillo I."/>
            <person name="Lander E."/>
            <person name="Nusbaum C."/>
        </authorList>
    </citation>
    <scope>NUCLEOTIDE SEQUENCE [LARGE SCALE GENOMIC DNA]</scope>
    <source>
        <strain evidence="2 3">ATCC 50062</strain>
    </source>
</reference>
<feature type="coiled-coil region" evidence="1">
    <location>
        <begin position="327"/>
        <end position="403"/>
    </location>
</feature>
<evidence type="ECO:0000256" key="1">
    <source>
        <dbReference type="SAM" id="Coils"/>
    </source>
</evidence>
<keyword evidence="1" id="KW-0175">Coiled coil</keyword>
<protein>
    <submittedName>
        <fullName evidence="2">Uncharacterized protein</fullName>
    </submittedName>
</protein>
<dbReference type="STRING" id="461836.A0A0L0D7Z8"/>
<organism evidence="2 3">
    <name type="scientific">Thecamonas trahens ATCC 50062</name>
    <dbReference type="NCBI Taxonomy" id="461836"/>
    <lineage>
        <taxon>Eukaryota</taxon>
        <taxon>Apusozoa</taxon>
        <taxon>Apusomonadida</taxon>
        <taxon>Apusomonadidae</taxon>
        <taxon>Thecamonas</taxon>
    </lineage>
</organism>
<dbReference type="AlphaFoldDB" id="A0A0L0D7Z8"/>
<dbReference type="PANTHER" id="PTHR23159">
    <property type="entry name" value="CENTROSOMAL PROTEIN 2"/>
    <property type="match status" value="1"/>
</dbReference>
<feature type="coiled-coil region" evidence="1">
    <location>
        <begin position="728"/>
        <end position="807"/>
    </location>
</feature>
<feature type="coiled-coil region" evidence="1">
    <location>
        <begin position="131"/>
        <end position="298"/>
    </location>
</feature>
<name>A0A0L0D7Z8_THETB</name>
<dbReference type="Proteomes" id="UP000054408">
    <property type="component" value="Unassembled WGS sequence"/>
</dbReference>
<dbReference type="OMA" id="CERSGRE"/>